<dbReference type="EMBL" id="BAABHY010000001">
    <property type="protein sequence ID" value="GAA5111077.1"/>
    <property type="molecule type" value="Genomic_DNA"/>
</dbReference>
<sequence>MIKQWLSILPKRMKTKSIDIVMIKTNYNIDELGDSFIPVHLLNQQ</sequence>
<proteinExistence type="predicted"/>
<organism evidence="1 2">
    <name type="scientific">Orbus sasakiae</name>
    <dbReference type="NCBI Taxonomy" id="1078475"/>
    <lineage>
        <taxon>Bacteria</taxon>
        <taxon>Pseudomonadati</taxon>
        <taxon>Pseudomonadota</taxon>
        <taxon>Gammaproteobacteria</taxon>
        <taxon>Orbales</taxon>
        <taxon>Orbaceae</taxon>
        <taxon>Orbus</taxon>
    </lineage>
</organism>
<evidence type="ECO:0000313" key="1">
    <source>
        <dbReference type="EMBL" id="GAA5111077.1"/>
    </source>
</evidence>
<keyword evidence="2" id="KW-1185">Reference proteome</keyword>
<dbReference type="Proteomes" id="UP001500171">
    <property type="component" value="Unassembled WGS sequence"/>
</dbReference>
<dbReference type="RefSeq" id="WP_345490728.1">
    <property type="nucleotide sequence ID" value="NZ_BAABHY010000001.1"/>
</dbReference>
<comment type="caution">
    <text evidence="1">The sequence shown here is derived from an EMBL/GenBank/DDBJ whole genome shotgun (WGS) entry which is preliminary data.</text>
</comment>
<name>A0ABP9N978_9GAMM</name>
<evidence type="ECO:0000313" key="2">
    <source>
        <dbReference type="Proteomes" id="UP001500171"/>
    </source>
</evidence>
<reference evidence="2" key="1">
    <citation type="journal article" date="2019" name="Int. J. Syst. Evol. Microbiol.">
        <title>The Global Catalogue of Microorganisms (GCM) 10K type strain sequencing project: providing services to taxonomists for standard genome sequencing and annotation.</title>
        <authorList>
            <consortium name="The Broad Institute Genomics Platform"/>
            <consortium name="The Broad Institute Genome Sequencing Center for Infectious Disease"/>
            <person name="Wu L."/>
            <person name="Ma J."/>
        </authorList>
    </citation>
    <scope>NUCLEOTIDE SEQUENCE [LARGE SCALE GENOMIC DNA]</scope>
    <source>
        <strain evidence="2">JCM 18050</strain>
    </source>
</reference>
<gene>
    <name evidence="1" type="ORF">GCM10023211_16210</name>
</gene>
<protein>
    <submittedName>
        <fullName evidence="1">Uncharacterized protein</fullName>
    </submittedName>
</protein>
<accession>A0ABP9N978</accession>